<feature type="transmembrane region" description="Helical" evidence="7">
    <location>
        <begin position="182"/>
        <end position="201"/>
    </location>
</feature>
<dbReference type="InterPro" id="IPR045176">
    <property type="entry name" value="Got1"/>
</dbReference>
<dbReference type="EMBL" id="JAQMWT010000453">
    <property type="protein sequence ID" value="KAJ8601100.1"/>
    <property type="molecule type" value="Genomic_DNA"/>
</dbReference>
<keyword evidence="5 7" id="KW-0472">Membrane</keyword>
<accession>A0AAD7UAA8</accession>
<protein>
    <recommendedName>
        <fullName evidence="11">Vesicle transport protein</fullName>
    </recommendedName>
</protein>
<keyword evidence="3 7" id="KW-1133">Transmembrane helix</keyword>
<dbReference type="GO" id="GO:0042147">
    <property type="term" value="P:retrograde transport, endosome to Golgi"/>
    <property type="evidence" value="ECO:0007669"/>
    <property type="project" value="InterPro"/>
</dbReference>
<dbReference type="Pfam" id="PF04178">
    <property type="entry name" value="Got1"/>
    <property type="match status" value="1"/>
</dbReference>
<proteinExistence type="inferred from homology"/>
<dbReference type="GO" id="GO:0006888">
    <property type="term" value="P:endoplasmic reticulum to Golgi vesicle-mediated transport"/>
    <property type="evidence" value="ECO:0007669"/>
    <property type="project" value="InterPro"/>
</dbReference>
<evidence type="ECO:0000313" key="9">
    <source>
        <dbReference type="EMBL" id="KAJ8601100.1"/>
    </source>
</evidence>
<evidence type="ECO:0000256" key="2">
    <source>
        <dbReference type="ARBA" id="ARBA00022692"/>
    </source>
</evidence>
<evidence type="ECO:0000256" key="7">
    <source>
        <dbReference type="SAM" id="Phobius"/>
    </source>
</evidence>
<evidence type="ECO:0000256" key="5">
    <source>
        <dbReference type="ARBA" id="ARBA00023136"/>
    </source>
</evidence>
<evidence type="ECO:0000256" key="8">
    <source>
        <dbReference type="SAM" id="SignalP"/>
    </source>
</evidence>
<comment type="subcellular location">
    <subcellularLocation>
        <location evidence="1">Golgi apparatus membrane</location>
        <topology evidence="1">Multi-pass membrane protein</topology>
    </subcellularLocation>
</comment>
<evidence type="ECO:0000256" key="1">
    <source>
        <dbReference type="ARBA" id="ARBA00004653"/>
    </source>
</evidence>
<evidence type="ECO:0000256" key="3">
    <source>
        <dbReference type="ARBA" id="ARBA00022989"/>
    </source>
</evidence>
<feature type="transmembrane region" description="Helical" evidence="7">
    <location>
        <begin position="102"/>
        <end position="121"/>
    </location>
</feature>
<dbReference type="Proteomes" id="UP001230188">
    <property type="component" value="Unassembled WGS sequence"/>
</dbReference>
<comment type="caution">
    <text evidence="9">The sequence shown here is derived from an EMBL/GenBank/DDBJ whole genome shotgun (WGS) entry which is preliminary data.</text>
</comment>
<sequence>MVFARRTTYGCSFLVVVGLLAVASTAGLAPPRHRPLLTLRGGSYSKNGLDDAFYGLDEGWNGEAYVGDAYDYDQPSSSSSSSSSSKRQRRDVDLPILDRKTGLVMLAAGAVFTMLGISLFFEKNLIRLGNLLLVGGAPLVVGPSRATRYLMDPSKLRGTVVFALGFFLVLSGHPLLGIVVEVFGFFNLFGNLFPLLGAMIARLPFMSTLASFSQEPTNPFDPRDMY</sequence>
<reference evidence="9" key="1">
    <citation type="submission" date="2023-01" db="EMBL/GenBank/DDBJ databases">
        <title>Metagenome sequencing of chrysophaentin producing Chrysophaeum taylorii.</title>
        <authorList>
            <person name="Davison J."/>
            <person name="Bewley C."/>
        </authorList>
    </citation>
    <scope>NUCLEOTIDE SEQUENCE</scope>
    <source>
        <strain evidence="9">NIES-1699</strain>
    </source>
</reference>
<dbReference type="PANTHER" id="PTHR21493:SF9">
    <property type="entry name" value="GOLGI TRANSPORT PROTEIN 1-RELATED"/>
    <property type="match status" value="1"/>
</dbReference>
<feature type="signal peptide" evidence="8">
    <location>
        <begin position="1"/>
        <end position="27"/>
    </location>
</feature>
<organism evidence="9 10">
    <name type="scientific">Chrysophaeum taylorii</name>
    <dbReference type="NCBI Taxonomy" id="2483200"/>
    <lineage>
        <taxon>Eukaryota</taxon>
        <taxon>Sar</taxon>
        <taxon>Stramenopiles</taxon>
        <taxon>Ochrophyta</taxon>
        <taxon>Pelagophyceae</taxon>
        <taxon>Pelagomonadales</taxon>
        <taxon>Pelagomonadaceae</taxon>
        <taxon>Chrysophaeum</taxon>
    </lineage>
</organism>
<dbReference type="GO" id="GO:0000139">
    <property type="term" value="C:Golgi membrane"/>
    <property type="evidence" value="ECO:0007669"/>
    <property type="project" value="UniProtKB-SubCell"/>
</dbReference>
<dbReference type="PANTHER" id="PTHR21493">
    <property type="entry name" value="CGI-141-RELATED/LIPASE CONTAINING PROTEIN"/>
    <property type="match status" value="1"/>
</dbReference>
<feature type="transmembrane region" description="Helical" evidence="7">
    <location>
        <begin position="158"/>
        <end position="176"/>
    </location>
</feature>
<keyword evidence="8" id="KW-0732">Signal</keyword>
<evidence type="ECO:0008006" key="11">
    <source>
        <dbReference type="Google" id="ProtNLM"/>
    </source>
</evidence>
<keyword evidence="4" id="KW-0333">Golgi apparatus</keyword>
<keyword evidence="10" id="KW-1185">Reference proteome</keyword>
<gene>
    <name evidence="9" type="ORF">CTAYLR_007821</name>
</gene>
<evidence type="ECO:0000256" key="4">
    <source>
        <dbReference type="ARBA" id="ARBA00023034"/>
    </source>
</evidence>
<dbReference type="InterPro" id="IPR007305">
    <property type="entry name" value="Vesicle_transpt_Got1/SFT2"/>
</dbReference>
<name>A0AAD7UAA8_9STRA</name>
<dbReference type="GO" id="GO:0005829">
    <property type="term" value="C:cytosol"/>
    <property type="evidence" value="ECO:0007669"/>
    <property type="project" value="GOC"/>
</dbReference>
<comment type="similarity">
    <text evidence="6">Belongs to the GOT1 family.</text>
</comment>
<feature type="chain" id="PRO_5041937869" description="Vesicle transport protein" evidence="8">
    <location>
        <begin position="28"/>
        <end position="226"/>
    </location>
</feature>
<keyword evidence="2 7" id="KW-0812">Transmembrane</keyword>
<evidence type="ECO:0000256" key="6">
    <source>
        <dbReference type="ARBA" id="ARBA00025799"/>
    </source>
</evidence>
<dbReference type="AlphaFoldDB" id="A0AAD7UAA8"/>
<evidence type="ECO:0000313" key="10">
    <source>
        <dbReference type="Proteomes" id="UP001230188"/>
    </source>
</evidence>